<dbReference type="PRINTS" id="PR00344">
    <property type="entry name" value="BCTRLSENSOR"/>
</dbReference>
<dbReference type="Pfam" id="PF00989">
    <property type="entry name" value="PAS"/>
    <property type="match status" value="1"/>
</dbReference>
<gene>
    <name evidence="11" type="ORF">NI17_019455</name>
</gene>
<dbReference type="Pfam" id="PF00512">
    <property type="entry name" value="HisKA"/>
    <property type="match status" value="1"/>
</dbReference>
<dbReference type="InterPro" id="IPR003661">
    <property type="entry name" value="HisK_dim/P_dom"/>
</dbReference>
<keyword evidence="12" id="KW-1185">Reference proteome</keyword>
<feature type="domain" description="PAS" evidence="10">
    <location>
        <begin position="1"/>
        <end position="63"/>
    </location>
</feature>
<keyword evidence="7" id="KW-0902">Two-component regulatory system</keyword>
<dbReference type="GO" id="GO:0000155">
    <property type="term" value="F:phosphorelay sensor kinase activity"/>
    <property type="evidence" value="ECO:0007669"/>
    <property type="project" value="InterPro"/>
</dbReference>
<dbReference type="SUPFAM" id="SSF55874">
    <property type="entry name" value="ATPase domain of HSP90 chaperone/DNA topoisomerase II/histidine kinase"/>
    <property type="match status" value="1"/>
</dbReference>
<evidence type="ECO:0000256" key="5">
    <source>
        <dbReference type="ARBA" id="ARBA00022679"/>
    </source>
</evidence>
<dbReference type="PROSITE" id="PS50112">
    <property type="entry name" value="PAS"/>
    <property type="match status" value="2"/>
</dbReference>
<evidence type="ECO:0000256" key="1">
    <source>
        <dbReference type="ARBA" id="ARBA00000085"/>
    </source>
</evidence>
<dbReference type="InterPro" id="IPR036890">
    <property type="entry name" value="HATPase_C_sf"/>
</dbReference>
<evidence type="ECO:0000256" key="8">
    <source>
        <dbReference type="SAM" id="MobiDB-lite"/>
    </source>
</evidence>
<dbReference type="InterPro" id="IPR000014">
    <property type="entry name" value="PAS"/>
</dbReference>
<dbReference type="Pfam" id="PF13185">
    <property type="entry name" value="GAF_2"/>
    <property type="match status" value="1"/>
</dbReference>
<feature type="compositionally biased region" description="Basic and acidic residues" evidence="8">
    <location>
        <begin position="609"/>
        <end position="618"/>
    </location>
</feature>
<dbReference type="NCBIfam" id="TIGR00229">
    <property type="entry name" value="sensory_box"/>
    <property type="match status" value="2"/>
</dbReference>
<dbReference type="PANTHER" id="PTHR43711:SF1">
    <property type="entry name" value="HISTIDINE KINASE 1"/>
    <property type="match status" value="1"/>
</dbReference>
<dbReference type="CDD" id="cd00082">
    <property type="entry name" value="HisKA"/>
    <property type="match status" value="1"/>
</dbReference>
<dbReference type="Gene3D" id="1.10.287.130">
    <property type="match status" value="1"/>
</dbReference>
<keyword evidence="5" id="KW-0808">Transferase</keyword>
<evidence type="ECO:0000313" key="11">
    <source>
        <dbReference type="EMBL" id="UOE22149.1"/>
    </source>
</evidence>
<dbReference type="FunFam" id="3.30.565.10:FF:000006">
    <property type="entry name" value="Sensor histidine kinase WalK"/>
    <property type="match status" value="1"/>
</dbReference>
<comment type="subcellular location">
    <subcellularLocation>
        <location evidence="2">Cell membrane</location>
    </subcellularLocation>
</comment>
<proteinExistence type="predicted"/>
<dbReference type="PROSITE" id="PS50109">
    <property type="entry name" value="HIS_KIN"/>
    <property type="match status" value="1"/>
</dbReference>
<dbReference type="Pfam" id="PF08448">
    <property type="entry name" value="PAS_4"/>
    <property type="match status" value="1"/>
</dbReference>
<evidence type="ECO:0000259" key="10">
    <source>
        <dbReference type="PROSITE" id="PS50112"/>
    </source>
</evidence>
<feature type="compositionally biased region" description="Polar residues" evidence="8">
    <location>
        <begin position="620"/>
        <end position="630"/>
    </location>
</feature>
<dbReference type="Gene3D" id="3.30.450.20">
    <property type="entry name" value="PAS domain"/>
    <property type="match status" value="2"/>
</dbReference>
<evidence type="ECO:0000256" key="6">
    <source>
        <dbReference type="ARBA" id="ARBA00022777"/>
    </source>
</evidence>
<evidence type="ECO:0000256" key="3">
    <source>
        <dbReference type="ARBA" id="ARBA00012438"/>
    </source>
</evidence>
<sequence>MVAAVADAVVVLDIDQRVVQWNKGAEDLFGWTLTEVIGHPVPMVPDDRKAEYHAVLERVRVGQPISITTRRIHRDGDLLDVRASFNRLTDVHGAMGGWVCVFHPHTMTPTENELELLHLAERAHLVRRLTDMMTDISADQDIEEVLDRVVCGLTELTGADAGGFALIEGDSLKLASVTRLSRKLLGFETPLRQSLFGELLASGKKVLLTTDEVRPLQELVWADLEGLHTVALCVCDVRGRPYGALYALYRRRRISHVEIEMLELLAAHAGIALGNAMAYKETVRQRAHEHAIVEASADGISVLDRWGRVRKWNRAAAELTGYGRAEVVGNPPPFPLPTEPGELVRYQMGNGRWLEILVTDISGTRERVVDFRDITPAKELEEQKDLFLATAGHELRTPLTVVRGLSSTLIEHWEQISDQDRRCYMELIADRSERMARLVDNLLLGVQAGSGQLPVKIRACDVRESLRGVFAAFRPLVTDHELELRIPERLPEVFADPEATDVIISQLLENALKYSPDGGAVTVAAAEEDGHVVITVVDEGVGIDSTDSGRIFERFVQGETGDRRRFGGFGLGLYIVQQLAEAQNGRISAHPNKPRGTRMRFTLQCASDHSGDSGEKVEVSAQSENSGSPG</sequence>
<dbReference type="SUPFAM" id="SSF55781">
    <property type="entry name" value="GAF domain-like"/>
    <property type="match status" value="1"/>
</dbReference>
<dbReference type="AlphaFoldDB" id="A0AA97M260"/>
<evidence type="ECO:0000259" key="9">
    <source>
        <dbReference type="PROSITE" id="PS50109"/>
    </source>
</evidence>
<feature type="region of interest" description="Disordered" evidence="8">
    <location>
        <begin position="607"/>
        <end position="630"/>
    </location>
</feature>
<dbReference type="SMART" id="SM00091">
    <property type="entry name" value="PAS"/>
    <property type="match status" value="2"/>
</dbReference>
<dbReference type="GO" id="GO:0006355">
    <property type="term" value="P:regulation of DNA-templated transcription"/>
    <property type="evidence" value="ECO:0007669"/>
    <property type="project" value="InterPro"/>
</dbReference>
<dbReference type="SMART" id="SM00388">
    <property type="entry name" value="HisKA"/>
    <property type="match status" value="1"/>
</dbReference>
<feature type="domain" description="PAS" evidence="10">
    <location>
        <begin position="285"/>
        <end position="330"/>
    </location>
</feature>
<dbReference type="SUPFAM" id="SSF47384">
    <property type="entry name" value="Homodimeric domain of signal transducing histidine kinase"/>
    <property type="match status" value="1"/>
</dbReference>
<feature type="domain" description="Histidine kinase" evidence="9">
    <location>
        <begin position="390"/>
        <end position="607"/>
    </location>
</feature>
<keyword evidence="4" id="KW-0597">Phosphoprotein</keyword>
<dbReference type="CDD" id="cd00130">
    <property type="entry name" value="PAS"/>
    <property type="match status" value="2"/>
</dbReference>
<dbReference type="KEGG" id="thao:NI17_019455"/>
<name>A0AA97M260_9ACTN</name>
<dbReference type="InterPro" id="IPR035965">
    <property type="entry name" value="PAS-like_dom_sf"/>
</dbReference>
<dbReference type="InterPro" id="IPR013767">
    <property type="entry name" value="PAS_fold"/>
</dbReference>
<dbReference type="PANTHER" id="PTHR43711">
    <property type="entry name" value="TWO-COMPONENT HISTIDINE KINASE"/>
    <property type="match status" value="1"/>
</dbReference>
<dbReference type="InterPro" id="IPR004358">
    <property type="entry name" value="Sig_transdc_His_kin-like_C"/>
</dbReference>
<evidence type="ECO:0000256" key="2">
    <source>
        <dbReference type="ARBA" id="ARBA00004236"/>
    </source>
</evidence>
<dbReference type="Gene3D" id="3.30.450.40">
    <property type="match status" value="1"/>
</dbReference>
<protein>
    <recommendedName>
        <fullName evidence="3">histidine kinase</fullName>
        <ecNumber evidence="3">2.7.13.3</ecNumber>
    </recommendedName>
</protein>
<dbReference type="EMBL" id="CP063196">
    <property type="protein sequence ID" value="UOE22149.1"/>
    <property type="molecule type" value="Genomic_DNA"/>
</dbReference>
<evidence type="ECO:0000313" key="12">
    <source>
        <dbReference type="Proteomes" id="UP000265719"/>
    </source>
</evidence>
<dbReference type="InterPro" id="IPR036097">
    <property type="entry name" value="HisK_dim/P_sf"/>
</dbReference>
<dbReference type="InterPro" id="IPR050736">
    <property type="entry name" value="Sensor_HK_Regulatory"/>
</dbReference>
<dbReference type="EC" id="2.7.13.3" evidence="3"/>
<comment type="catalytic activity">
    <reaction evidence="1">
        <text>ATP + protein L-histidine = ADP + protein N-phospho-L-histidine.</text>
        <dbReference type="EC" id="2.7.13.3"/>
    </reaction>
</comment>
<accession>A0AA97M260</accession>
<dbReference type="InterPro" id="IPR003594">
    <property type="entry name" value="HATPase_dom"/>
</dbReference>
<dbReference type="InterPro" id="IPR029016">
    <property type="entry name" value="GAF-like_dom_sf"/>
</dbReference>
<reference evidence="11" key="1">
    <citation type="submission" date="2020-10" db="EMBL/GenBank/DDBJ databases">
        <title>De novo genome project of the cellulose decomposer Thermobifida halotolerans type strain.</title>
        <authorList>
            <person name="Nagy I."/>
            <person name="Horvath B."/>
            <person name="Kukolya J."/>
            <person name="Nagy I."/>
            <person name="Orsini M."/>
        </authorList>
    </citation>
    <scope>NUCLEOTIDE SEQUENCE</scope>
    <source>
        <strain evidence="11">DSM 44931</strain>
    </source>
</reference>
<dbReference type="InterPro" id="IPR005467">
    <property type="entry name" value="His_kinase_dom"/>
</dbReference>
<dbReference type="Proteomes" id="UP000265719">
    <property type="component" value="Chromosome"/>
</dbReference>
<dbReference type="InterPro" id="IPR003018">
    <property type="entry name" value="GAF"/>
</dbReference>
<dbReference type="GO" id="GO:0005886">
    <property type="term" value="C:plasma membrane"/>
    <property type="evidence" value="ECO:0007669"/>
    <property type="project" value="UniProtKB-SubCell"/>
</dbReference>
<evidence type="ECO:0000256" key="7">
    <source>
        <dbReference type="ARBA" id="ARBA00023012"/>
    </source>
</evidence>
<organism evidence="11 12">
    <name type="scientific">Thermobifida halotolerans</name>
    <dbReference type="NCBI Taxonomy" id="483545"/>
    <lineage>
        <taxon>Bacteria</taxon>
        <taxon>Bacillati</taxon>
        <taxon>Actinomycetota</taxon>
        <taxon>Actinomycetes</taxon>
        <taxon>Streptosporangiales</taxon>
        <taxon>Nocardiopsidaceae</taxon>
        <taxon>Thermobifida</taxon>
    </lineage>
</organism>
<evidence type="ECO:0000256" key="4">
    <source>
        <dbReference type="ARBA" id="ARBA00022553"/>
    </source>
</evidence>
<dbReference type="SMART" id="SM00387">
    <property type="entry name" value="HATPase_c"/>
    <property type="match status" value="1"/>
</dbReference>
<keyword evidence="6" id="KW-0418">Kinase</keyword>
<dbReference type="Pfam" id="PF02518">
    <property type="entry name" value="HATPase_c"/>
    <property type="match status" value="1"/>
</dbReference>
<dbReference type="Gene3D" id="3.30.565.10">
    <property type="entry name" value="Histidine kinase-like ATPase, C-terminal domain"/>
    <property type="match status" value="1"/>
</dbReference>
<dbReference type="InterPro" id="IPR013656">
    <property type="entry name" value="PAS_4"/>
</dbReference>
<dbReference type="SUPFAM" id="SSF55785">
    <property type="entry name" value="PYP-like sensor domain (PAS domain)"/>
    <property type="match status" value="2"/>
</dbReference>